<protein>
    <submittedName>
        <fullName evidence="4">SDR family oxidoreductase</fullName>
    </submittedName>
</protein>
<reference evidence="5" key="1">
    <citation type="journal article" date="2019" name="Int. J. Syst. Evol. Microbiol.">
        <title>The Global Catalogue of Microorganisms (GCM) 10K type strain sequencing project: providing services to taxonomists for standard genome sequencing and annotation.</title>
        <authorList>
            <consortium name="The Broad Institute Genomics Platform"/>
            <consortium name="The Broad Institute Genome Sequencing Center for Infectious Disease"/>
            <person name="Wu L."/>
            <person name="Ma J."/>
        </authorList>
    </citation>
    <scope>NUCLEOTIDE SEQUENCE [LARGE SCALE GENOMIC DNA]</scope>
    <source>
        <strain evidence="5">JCM 11896</strain>
    </source>
</reference>
<dbReference type="Pfam" id="PF01370">
    <property type="entry name" value="Epimerase"/>
    <property type="match status" value="1"/>
</dbReference>
<dbReference type="InterPro" id="IPR036291">
    <property type="entry name" value="NAD(P)-bd_dom_sf"/>
</dbReference>
<organism evidence="4 5">
    <name type="scientific">Pseudonocardia kongjuensis</name>
    <dbReference type="NCBI Taxonomy" id="102227"/>
    <lineage>
        <taxon>Bacteria</taxon>
        <taxon>Bacillati</taxon>
        <taxon>Actinomycetota</taxon>
        <taxon>Actinomycetes</taxon>
        <taxon>Pseudonocardiales</taxon>
        <taxon>Pseudonocardiaceae</taxon>
        <taxon>Pseudonocardia</taxon>
    </lineage>
</organism>
<feature type="domain" description="NAD-dependent epimerase/dehydratase" evidence="3">
    <location>
        <begin position="3"/>
        <end position="217"/>
    </location>
</feature>
<dbReference type="SUPFAM" id="SSF51735">
    <property type="entry name" value="NAD(P)-binding Rossmann-fold domains"/>
    <property type="match status" value="1"/>
</dbReference>
<evidence type="ECO:0000256" key="1">
    <source>
        <dbReference type="SAM" id="MobiDB-lite"/>
    </source>
</evidence>
<comment type="caution">
    <text evidence="4">The sequence shown here is derived from an EMBL/GenBank/DDBJ whole genome shotgun (WGS) entry which is preliminary data.</text>
</comment>
<dbReference type="RefSeq" id="WP_344024921.1">
    <property type="nucleotide sequence ID" value="NZ_BAAAJK010000024.1"/>
</dbReference>
<proteinExistence type="predicted"/>
<evidence type="ECO:0000259" key="3">
    <source>
        <dbReference type="Pfam" id="PF01370"/>
    </source>
</evidence>
<accession>A0ABP4IQ91</accession>
<sequence length="338" mass="35062">MRILLLGGTVFLSRAIAEAALAAGHAVTCVSRGVSGAPPPGAATVKADRSEPGALAAALAGEPSGGGFDAVIDVATMSAPWVRDALDALADRAAHWTFVSSINAYADPSVRGGTVGQPTLGPLHTRPDPDSDDPEVYGAAKVASEQAVRERVGDRALIVRGGLICGAGDLSDRFGYWANRFARGGRAVVPDVPGHPMQIIDVRDLAEWIVRSAEAGATGVFDGTGPRSTLARVLEQVADAVGAPDLDLVRVPAETLVSEDVAIWAGPRSLPLWLPESHWGIADRDVTATLAAGLGVRSVGETARAALDRERELGVARHRRSGLTPDEERAVLRAHATG</sequence>
<evidence type="ECO:0000256" key="2">
    <source>
        <dbReference type="SAM" id="SignalP"/>
    </source>
</evidence>
<dbReference type="Gene3D" id="3.40.50.720">
    <property type="entry name" value="NAD(P)-binding Rossmann-like Domain"/>
    <property type="match status" value="1"/>
</dbReference>
<dbReference type="Proteomes" id="UP001501414">
    <property type="component" value="Unassembled WGS sequence"/>
</dbReference>
<name>A0ABP4IQ91_9PSEU</name>
<dbReference type="EMBL" id="BAAAJK010000024">
    <property type="protein sequence ID" value="GAA1393827.1"/>
    <property type="molecule type" value="Genomic_DNA"/>
</dbReference>
<evidence type="ECO:0000313" key="5">
    <source>
        <dbReference type="Proteomes" id="UP001501414"/>
    </source>
</evidence>
<keyword evidence="2" id="KW-0732">Signal</keyword>
<feature type="region of interest" description="Disordered" evidence="1">
    <location>
        <begin position="113"/>
        <end position="136"/>
    </location>
</feature>
<feature type="chain" id="PRO_5047476054" evidence="2">
    <location>
        <begin position="20"/>
        <end position="338"/>
    </location>
</feature>
<dbReference type="InterPro" id="IPR001509">
    <property type="entry name" value="Epimerase_deHydtase"/>
</dbReference>
<gene>
    <name evidence="4" type="ORF">GCM10009613_41040</name>
</gene>
<keyword evidence="5" id="KW-1185">Reference proteome</keyword>
<feature type="signal peptide" evidence="2">
    <location>
        <begin position="1"/>
        <end position="19"/>
    </location>
</feature>
<evidence type="ECO:0000313" key="4">
    <source>
        <dbReference type="EMBL" id="GAA1393827.1"/>
    </source>
</evidence>